<dbReference type="GO" id="GO:0016757">
    <property type="term" value="F:glycosyltransferase activity"/>
    <property type="evidence" value="ECO:0007669"/>
    <property type="project" value="InterPro"/>
</dbReference>
<protein>
    <recommendedName>
        <fullName evidence="1">Glycosyl transferase family 1 domain-containing protein</fullName>
    </recommendedName>
</protein>
<keyword evidence="3" id="KW-1185">Reference proteome</keyword>
<dbReference type="InterPro" id="IPR001296">
    <property type="entry name" value="Glyco_trans_1"/>
</dbReference>
<dbReference type="PANTHER" id="PTHR45947:SF3">
    <property type="entry name" value="SULFOQUINOVOSYL TRANSFERASE SQD2"/>
    <property type="match status" value="1"/>
</dbReference>
<feature type="domain" description="Glycosyl transferase family 1" evidence="1">
    <location>
        <begin position="236"/>
        <end position="330"/>
    </location>
</feature>
<organism evidence="2 3">
    <name type="scientific">Alkalihalobacillus trypoxylicola</name>
    <dbReference type="NCBI Taxonomy" id="519424"/>
    <lineage>
        <taxon>Bacteria</taxon>
        <taxon>Bacillati</taxon>
        <taxon>Bacillota</taxon>
        <taxon>Bacilli</taxon>
        <taxon>Bacillales</taxon>
        <taxon>Bacillaceae</taxon>
        <taxon>Alkalihalobacillus</taxon>
    </lineage>
</organism>
<dbReference type="OrthoDB" id="9809622at2"/>
<name>A0A162DVW7_9BACI</name>
<proteinExistence type="predicted"/>
<dbReference type="Pfam" id="PF00534">
    <property type="entry name" value="Glycos_transf_1"/>
    <property type="match status" value="1"/>
</dbReference>
<accession>A0A162DVW7</accession>
<evidence type="ECO:0000313" key="3">
    <source>
        <dbReference type="Proteomes" id="UP000075806"/>
    </source>
</evidence>
<dbReference type="SUPFAM" id="SSF53756">
    <property type="entry name" value="UDP-Glycosyltransferase/glycogen phosphorylase"/>
    <property type="match status" value="1"/>
</dbReference>
<comment type="caution">
    <text evidence="2">The sequence shown here is derived from an EMBL/GenBank/DDBJ whole genome shotgun (WGS) entry which is preliminary data.</text>
</comment>
<dbReference type="PANTHER" id="PTHR45947">
    <property type="entry name" value="SULFOQUINOVOSYL TRANSFERASE SQD2"/>
    <property type="match status" value="1"/>
</dbReference>
<dbReference type="InterPro" id="IPR050194">
    <property type="entry name" value="Glycosyltransferase_grp1"/>
</dbReference>
<dbReference type="STRING" id="519424.AZF04_18605"/>
<gene>
    <name evidence="2" type="ORF">AZF04_18605</name>
</gene>
<sequence length="356" mass="41473">MKNHSITHTQNLTQTTSNNPIQLLQGTIEIANQMYTISKGFQETHVQPSTVNYYPTYLNYSSQYELVGKWKDFSNLDVLKTYIQNELIPHFDIFHFHFSTSLLPNHSDLELINQTNKPIFMHHWGSDVRDLSKALEINPHAKAKVTDPSYVEETLKNLSKNIRHCIVADHELRRYVKDYYENVYMIPTSVDLNMYKVLEHENHKPLIVHAPTNYEIKGSQTIINAISKLQSEFDFNFKLITGMSHEEAKSLYQQADIIVDQIHVGCYGLFAVECMALGKPVVCHISDYMLEHYPEDLPIISANPDTIYMKLKKLLQNQDEWKEISKKSRQYAIKYHDHIKNGLKLLNIYQKVLSEK</sequence>
<reference evidence="2" key="1">
    <citation type="submission" date="2016-02" db="EMBL/GenBank/DDBJ databases">
        <title>Genome sequence of Bacillus trypoxylicola KCTC 13244(T).</title>
        <authorList>
            <person name="Jeong H."/>
            <person name="Park S.-H."/>
            <person name="Choi S.-K."/>
        </authorList>
    </citation>
    <scope>NUCLEOTIDE SEQUENCE [LARGE SCALE GENOMIC DNA]</scope>
    <source>
        <strain evidence="2">KCTC 13244</strain>
    </source>
</reference>
<evidence type="ECO:0000313" key="2">
    <source>
        <dbReference type="EMBL" id="KYG30997.1"/>
    </source>
</evidence>
<dbReference type="Proteomes" id="UP000075806">
    <property type="component" value="Unassembled WGS sequence"/>
</dbReference>
<evidence type="ECO:0000259" key="1">
    <source>
        <dbReference type="Pfam" id="PF00534"/>
    </source>
</evidence>
<dbReference type="EMBL" id="LTAO01000013">
    <property type="protein sequence ID" value="KYG30997.1"/>
    <property type="molecule type" value="Genomic_DNA"/>
</dbReference>
<dbReference type="AlphaFoldDB" id="A0A162DVW7"/>
<dbReference type="Gene3D" id="3.40.50.2000">
    <property type="entry name" value="Glycogen Phosphorylase B"/>
    <property type="match status" value="3"/>
</dbReference>
<dbReference type="RefSeq" id="WP_061948781.1">
    <property type="nucleotide sequence ID" value="NZ_LTAO01000013.1"/>
</dbReference>